<dbReference type="EMBL" id="POUA01000190">
    <property type="protein sequence ID" value="PZG40860.1"/>
    <property type="molecule type" value="Genomic_DNA"/>
</dbReference>
<accession>A0A2W2GTM2</accession>
<gene>
    <name evidence="1" type="ORF">C1I98_22525</name>
</gene>
<keyword evidence="2" id="KW-1185">Reference proteome</keyword>
<name>A0A2W2GTM2_9ACTN</name>
<sequence length="76" mass="7911">MTQLGDLLRSPLNPLLVWDVVARGCGACGVTDDADAAEKAILDALEGFPAGRGRSVRLAVVRQDRLRVGGALGPGR</sequence>
<dbReference type="RefSeq" id="WP_111169426.1">
    <property type="nucleotide sequence ID" value="NZ_POUA01000190.1"/>
</dbReference>
<evidence type="ECO:0000313" key="2">
    <source>
        <dbReference type="Proteomes" id="UP000248544"/>
    </source>
</evidence>
<organism evidence="1 2">
    <name type="scientific">Spongiactinospora gelatinilytica</name>
    <dbReference type="NCBI Taxonomy" id="2666298"/>
    <lineage>
        <taxon>Bacteria</taxon>
        <taxon>Bacillati</taxon>
        <taxon>Actinomycetota</taxon>
        <taxon>Actinomycetes</taxon>
        <taxon>Streptosporangiales</taxon>
        <taxon>Streptosporangiaceae</taxon>
        <taxon>Spongiactinospora</taxon>
    </lineage>
</organism>
<protein>
    <submittedName>
        <fullName evidence="1">Uncharacterized protein</fullName>
    </submittedName>
</protein>
<dbReference type="AlphaFoldDB" id="A0A2W2GTM2"/>
<reference evidence="1 2" key="1">
    <citation type="submission" date="2018-01" db="EMBL/GenBank/DDBJ databases">
        <title>Draft genome sequence of Sphaerisporangium sp. 7K107.</title>
        <authorList>
            <person name="Sahin N."/>
            <person name="Saygin H."/>
            <person name="Ay H."/>
        </authorList>
    </citation>
    <scope>NUCLEOTIDE SEQUENCE [LARGE SCALE GENOMIC DNA]</scope>
    <source>
        <strain evidence="1 2">7K107</strain>
    </source>
</reference>
<dbReference type="Proteomes" id="UP000248544">
    <property type="component" value="Unassembled WGS sequence"/>
</dbReference>
<proteinExistence type="predicted"/>
<evidence type="ECO:0000313" key="1">
    <source>
        <dbReference type="EMBL" id="PZG40860.1"/>
    </source>
</evidence>
<comment type="caution">
    <text evidence="1">The sequence shown here is derived from an EMBL/GenBank/DDBJ whole genome shotgun (WGS) entry which is preliminary data.</text>
</comment>